<evidence type="ECO:0000259" key="6">
    <source>
        <dbReference type="Pfam" id="PF13515"/>
    </source>
</evidence>
<reference evidence="7" key="1">
    <citation type="submission" date="2023-02" db="EMBL/GenBank/DDBJ databases">
        <title>Georgenia sp.10Sc9-8, isolated from a soil sample collected from the Taklamakan desert.</title>
        <authorList>
            <person name="Liu S."/>
        </authorList>
    </citation>
    <scope>NUCLEOTIDE SEQUENCE</scope>
    <source>
        <strain evidence="7">10Sc9-8</strain>
    </source>
</reference>
<evidence type="ECO:0000256" key="3">
    <source>
        <dbReference type="ARBA" id="ARBA00022989"/>
    </source>
</evidence>
<evidence type="ECO:0000313" key="8">
    <source>
        <dbReference type="Proteomes" id="UP001165561"/>
    </source>
</evidence>
<dbReference type="Pfam" id="PF13515">
    <property type="entry name" value="FUSC_2"/>
    <property type="match status" value="1"/>
</dbReference>
<evidence type="ECO:0000256" key="4">
    <source>
        <dbReference type="ARBA" id="ARBA00023136"/>
    </source>
</evidence>
<protein>
    <submittedName>
        <fullName evidence="7">FUSC family protein</fullName>
    </submittedName>
</protein>
<keyword evidence="3 5" id="KW-1133">Transmembrane helix</keyword>
<feature type="transmembrane region" description="Helical" evidence="5">
    <location>
        <begin position="111"/>
        <end position="127"/>
    </location>
</feature>
<comment type="subcellular location">
    <subcellularLocation>
        <location evidence="1">Membrane</location>
        <topology evidence="1">Multi-pass membrane protein</topology>
    </subcellularLocation>
</comment>
<feature type="transmembrane region" description="Helical" evidence="5">
    <location>
        <begin position="37"/>
        <end position="54"/>
    </location>
</feature>
<gene>
    <name evidence="7" type="ORF">PU560_12165</name>
</gene>
<keyword evidence="8" id="KW-1185">Reference proteome</keyword>
<keyword evidence="4 5" id="KW-0472">Membrane</keyword>
<dbReference type="EMBL" id="JARACI010001064">
    <property type="protein sequence ID" value="MDD9207214.1"/>
    <property type="molecule type" value="Genomic_DNA"/>
</dbReference>
<dbReference type="InterPro" id="IPR049453">
    <property type="entry name" value="Memb_transporter_dom"/>
</dbReference>
<proteinExistence type="predicted"/>
<feature type="transmembrane region" description="Helical" evidence="5">
    <location>
        <begin position="163"/>
        <end position="181"/>
    </location>
</feature>
<evidence type="ECO:0000256" key="5">
    <source>
        <dbReference type="SAM" id="Phobius"/>
    </source>
</evidence>
<comment type="caution">
    <text evidence="7">The sequence shown here is derived from an EMBL/GenBank/DDBJ whole genome shotgun (WGS) entry which is preliminary data.</text>
</comment>
<keyword evidence="2 5" id="KW-0812">Transmembrane</keyword>
<organism evidence="7 8">
    <name type="scientific">Georgenia halotolerans</name>
    <dbReference type="NCBI Taxonomy" id="3028317"/>
    <lineage>
        <taxon>Bacteria</taxon>
        <taxon>Bacillati</taxon>
        <taxon>Actinomycetota</taxon>
        <taxon>Actinomycetes</taxon>
        <taxon>Micrococcales</taxon>
        <taxon>Bogoriellaceae</taxon>
        <taxon>Georgenia</taxon>
    </lineage>
</organism>
<dbReference type="Proteomes" id="UP001165561">
    <property type="component" value="Unassembled WGS sequence"/>
</dbReference>
<feature type="domain" description="Integral membrane bound transporter" evidence="6">
    <location>
        <begin position="52"/>
        <end position="173"/>
    </location>
</feature>
<name>A0ABT5TYS6_9MICO</name>
<sequence length="374" mass="39124">MSPPRAGTGRHAPDPRELWVVVTVRVRAGARRVRRSAFPVLSAAVAAAVAFWVSGEVLGHEAPIFAPIAAWVCLGFSADRQLRRVAELGAGVTLGVVMGEVFLALFGSGPVQIGAVLVIAGLSARFLDRGQLFTMQAGVQGLVLVGMPALAALDGGFGRWTDALVGAAIALVVAAAAPGDVRRRPRELARASIGEIAQMLQSVAAALRDGDPQRAADALAQGRGSQPVLDEWESALRNARESVRLSPALRRESGSVAELARAWTLVDRAMRNARVIARRAHAAAADGAEPEVADLVAQVAQALHDLGAAIGQEAPTDKARAELVAVAAELRPERFAPQGWRAQTVVPLLRSLVVDALQLTGMTLSEAGKQLPEG</sequence>
<evidence type="ECO:0000256" key="1">
    <source>
        <dbReference type="ARBA" id="ARBA00004141"/>
    </source>
</evidence>
<accession>A0ABT5TYS6</accession>
<evidence type="ECO:0000256" key="2">
    <source>
        <dbReference type="ARBA" id="ARBA00022692"/>
    </source>
</evidence>
<evidence type="ECO:0000313" key="7">
    <source>
        <dbReference type="EMBL" id="MDD9207214.1"/>
    </source>
</evidence>
<feature type="transmembrane region" description="Helical" evidence="5">
    <location>
        <begin position="139"/>
        <end position="157"/>
    </location>
</feature>